<evidence type="ECO:0000256" key="1">
    <source>
        <dbReference type="SAM" id="MobiDB-lite"/>
    </source>
</evidence>
<gene>
    <name evidence="2" type="primary">jg27811</name>
    <name evidence="2" type="ORF">PAEG_LOCUS21259</name>
</gene>
<reference evidence="2" key="1">
    <citation type="submission" date="2022-03" db="EMBL/GenBank/DDBJ databases">
        <authorList>
            <person name="Lindestad O."/>
        </authorList>
    </citation>
    <scope>NUCLEOTIDE SEQUENCE</scope>
</reference>
<dbReference type="Proteomes" id="UP000838756">
    <property type="component" value="Unassembled WGS sequence"/>
</dbReference>
<feature type="region of interest" description="Disordered" evidence="1">
    <location>
        <begin position="61"/>
        <end position="87"/>
    </location>
</feature>
<evidence type="ECO:0000313" key="3">
    <source>
        <dbReference type="Proteomes" id="UP000838756"/>
    </source>
</evidence>
<protein>
    <submittedName>
        <fullName evidence="2">Jg27811 protein</fullName>
    </submittedName>
</protein>
<comment type="caution">
    <text evidence="2">The sequence shown here is derived from an EMBL/GenBank/DDBJ whole genome shotgun (WGS) entry which is preliminary data.</text>
</comment>
<accession>A0A8S4S2F1</accession>
<dbReference type="OrthoDB" id="5419617at2759"/>
<dbReference type="EMBL" id="CAKXAJ010025920">
    <property type="protein sequence ID" value="CAH2245959.1"/>
    <property type="molecule type" value="Genomic_DNA"/>
</dbReference>
<proteinExistence type="predicted"/>
<evidence type="ECO:0000313" key="2">
    <source>
        <dbReference type="EMBL" id="CAH2245959.1"/>
    </source>
</evidence>
<sequence>MPQCNEVLKQRAAHHGSSATLHEVLGDLGGLLRFWRELGWLDRSSGEPHYRLHVQRTIQVNPTKRQAQKEKKRKMKPQSAIQEIATF</sequence>
<dbReference type="AlphaFoldDB" id="A0A8S4S2F1"/>
<name>A0A8S4S2F1_9NEOP</name>
<keyword evidence="3" id="KW-1185">Reference proteome</keyword>
<organism evidence="2 3">
    <name type="scientific">Pararge aegeria aegeria</name>
    <dbReference type="NCBI Taxonomy" id="348720"/>
    <lineage>
        <taxon>Eukaryota</taxon>
        <taxon>Metazoa</taxon>
        <taxon>Ecdysozoa</taxon>
        <taxon>Arthropoda</taxon>
        <taxon>Hexapoda</taxon>
        <taxon>Insecta</taxon>
        <taxon>Pterygota</taxon>
        <taxon>Neoptera</taxon>
        <taxon>Endopterygota</taxon>
        <taxon>Lepidoptera</taxon>
        <taxon>Glossata</taxon>
        <taxon>Ditrysia</taxon>
        <taxon>Papilionoidea</taxon>
        <taxon>Nymphalidae</taxon>
        <taxon>Satyrinae</taxon>
        <taxon>Satyrini</taxon>
        <taxon>Parargina</taxon>
        <taxon>Pararge</taxon>
    </lineage>
</organism>